<accession>A0A8K1CH20</accession>
<reference evidence="2" key="1">
    <citation type="submission" date="2019-03" db="EMBL/GenBank/DDBJ databases">
        <title>Long read genome sequence of the mycoparasitic Pythium oligandrum ATCC 38472 isolated from sugarbeet rhizosphere.</title>
        <authorList>
            <person name="Gaulin E."/>
        </authorList>
    </citation>
    <scope>NUCLEOTIDE SEQUENCE</scope>
    <source>
        <strain evidence="2">ATCC 38472_TT</strain>
    </source>
</reference>
<dbReference type="AlphaFoldDB" id="A0A8K1CH20"/>
<evidence type="ECO:0000313" key="2">
    <source>
        <dbReference type="EMBL" id="TMW62363.1"/>
    </source>
</evidence>
<organism evidence="2 3">
    <name type="scientific">Pythium oligandrum</name>
    <name type="common">Mycoparasitic fungus</name>
    <dbReference type="NCBI Taxonomy" id="41045"/>
    <lineage>
        <taxon>Eukaryota</taxon>
        <taxon>Sar</taxon>
        <taxon>Stramenopiles</taxon>
        <taxon>Oomycota</taxon>
        <taxon>Peronosporomycetes</taxon>
        <taxon>Pythiales</taxon>
        <taxon>Pythiaceae</taxon>
        <taxon>Pythium</taxon>
    </lineage>
</organism>
<proteinExistence type="predicted"/>
<dbReference type="Proteomes" id="UP000794436">
    <property type="component" value="Unassembled WGS sequence"/>
</dbReference>
<name>A0A8K1CH20_PYTOL</name>
<evidence type="ECO:0000313" key="3">
    <source>
        <dbReference type="Proteomes" id="UP000794436"/>
    </source>
</evidence>
<comment type="caution">
    <text evidence="2">The sequence shown here is derived from an EMBL/GenBank/DDBJ whole genome shotgun (WGS) entry which is preliminary data.</text>
</comment>
<sequence length="92" mass="10427">MTLWSTVNEFFDGDEHRVDDDEYVAVVRPQVNRHGRALSRTDSSNSTPSEENEGLSHATTAYETSRWSFAQWMTSVVDRVSTDDAIVAKKCE</sequence>
<gene>
    <name evidence="2" type="ORF">Poli38472_009856</name>
</gene>
<keyword evidence="3" id="KW-1185">Reference proteome</keyword>
<feature type="compositionally biased region" description="Polar residues" evidence="1">
    <location>
        <begin position="40"/>
        <end position="49"/>
    </location>
</feature>
<dbReference type="EMBL" id="SPLM01000074">
    <property type="protein sequence ID" value="TMW62363.1"/>
    <property type="molecule type" value="Genomic_DNA"/>
</dbReference>
<protein>
    <submittedName>
        <fullName evidence="2">Uncharacterized protein</fullName>
    </submittedName>
</protein>
<feature type="region of interest" description="Disordered" evidence="1">
    <location>
        <begin position="34"/>
        <end position="58"/>
    </location>
</feature>
<evidence type="ECO:0000256" key="1">
    <source>
        <dbReference type="SAM" id="MobiDB-lite"/>
    </source>
</evidence>